<evidence type="ECO:0000256" key="18">
    <source>
        <dbReference type="ARBA" id="ARBA00023180"/>
    </source>
</evidence>
<evidence type="ECO:0000259" key="25">
    <source>
        <dbReference type="PROSITE" id="PS51412"/>
    </source>
</evidence>
<proteinExistence type="inferred from homology"/>
<comment type="similarity">
    <text evidence="3">Belongs to the complement C6/C7/C8/C9 family.</text>
</comment>
<feature type="region of interest" description="Disordered" evidence="22">
    <location>
        <begin position="914"/>
        <end position="935"/>
    </location>
</feature>
<dbReference type="Pfam" id="PF00084">
    <property type="entry name" value="Sushi"/>
    <property type="match status" value="1"/>
</dbReference>
<dbReference type="InterPro" id="IPR020864">
    <property type="entry name" value="MACPF"/>
</dbReference>
<evidence type="ECO:0000256" key="10">
    <source>
        <dbReference type="ARBA" id="ARBA00022729"/>
    </source>
</evidence>
<keyword evidence="19" id="KW-1053">Target membrane</keyword>
<evidence type="ECO:0000256" key="15">
    <source>
        <dbReference type="ARBA" id="ARBA00023058"/>
    </source>
</evidence>
<keyword evidence="4" id="KW-1134">Transmembrane beta strand</keyword>
<comment type="subcellular location">
    <subcellularLocation>
        <location evidence="2">Secreted</location>
    </subcellularLocation>
    <subcellularLocation>
        <location evidence="1">Target cell membrane</location>
        <topology evidence="1">Multi-pass membrane protein</topology>
    </subcellularLocation>
</comment>
<dbReference type="GO" id="GO:0006958">
    <property type="term" value="P:complement activation, classical pathway"/>
    <property type="evidence" value="ECO:0007669"/>
    <property type="project" value="UniProtKB-KW"/>
</dbReference>
<dbReference type="PROSITE" id="PS00279">
    <property type="entry name" value="MACPF_1"/>
    <property type="match status" value="1"/>
</dbReference>
<dbReference type="Pfam" id="PF20499">
    <property type="entry name" value="DUF6729"/>
    <property type="match status" value="1"/>
</dbReference>
<feature type="disulfide bond" evidence="20">
    <location>
        <begin position="146"/>
        <end position="164"/>
    </location>
</feature>
<dbReference type="InterPro" id="IPR046616">
    <property type="entry name" value="DUF6729"/>
</dbReference>
<dbReference type="GO" id="GO:0005576">
    <property type="term" value="C:extracellular region"/>
    <property type="evidence" value="ECO:0007669"/>
    <property type="project" value="UniProtKB-SubCell"/>
</dbReference>
<dbReference type="PROSITE" id="PS50068">
    <property type="entry name" value="LDLRA_2"/>
    <property type="match status" value="1"/>
</dbReference>
<dbReference type="SUPFAM" id="SSF57535">
    <property type="entry name" value="Complement control module/SCR domain"/>
    <property type="match status" value="2"/>
</dbReference>
<dbReference type="GO" id="GO:0031640">
    <property type="term" value="P:killing of cells of another organism"/>
    <property type="evidence" value="ECO:0007669"/>
    <property type="project" value="UniProtKB-KW"/>
</dbReference>
<dbReference type="GeneTree" id="ENSGT00940000156814"/>
<evidence type="ECO:0000256" key="19">
    <source>
        <dbReference type="ARBA" id="ARBA00023298"/>
    </source>
</evidence>
<keyword evidence="5" id="KW-0964">Secreted</keyword>
<keyword evidence="8" id="KW-0399">Innate immunity</keyword>
<feature type="compositionally biased region" description="Basic and acidic residues" evidence="22">
    <location>
        <begin position="1230"/>
        <end position="1241"/>
    </location>
</feature>
<evidence type="ECO:0000256" key="5">
    <source>
        <dbReference type="ARBA" id="ARBA00022525"/>
    </source>
</evidence>
<feature type="region of interest" description="Disordered" evidence="22">
    <location>
        <begin position="1230"/>
        <end position="1256"/>
    </location>
</feature>
<evidence type="ECO:0000256" key="13">
    <source>
        <dbReference type="ARBA" id="ARBA00022859"/>
    </source>
</evidence>
<feature type="disulfide bond" evidence="20">
    <location>
        <begin position="158"/>
        <end position="173"/>
    </location>
</feature>
<dbReference type="InterPro" id="IPR020863">
    <property type="entry name" value="MACPF_CS"/>
</dbReference>
<dbReference type="InterPro" id="IPR036055">
    <property type="entry name" value="LDL_receptor-like_sf"/>
</dbReference>
<feature type="chain" id="PRO_5017393634" evidence="23">
    <location>
        <begin position="22"/>
        <end position="1256"/>
    </location>
</feature>
<reference evidence="26" key="1">
    <citation type="submission" date="2025-08" db="UniProtKB">
        <authorList>
            <consortium name="Ensembl"/>
        </authorList>
    </citation>
    <scope>IDENTIFICATION</scope>
</reference>
<dbReference type="AlphaFoldDB" id="A0A3B3C045"/>
<dbReference type="Pfam" id="PF00057">
    <property type="entry name" value="Ldl_recept_a"/>
    <property type="match status" value="1"/>
</dbReference>
<organism evidence="26 27">
    <name type="scientific">Oryzias melastigma</name>
    <name type="common">Marine medaka</name>
    <dbReference type="NCBI Taxonomy" id="30732"/>
    <lineage>
        <taxon>Eukaryota</taxon>
        <taxon>Metazoa</taxon>
        <taxon>Chordata</taxon>
        <taxon>Craniata</taxon>
        <taxon>Vertebrata</taxon>
        <taxon>Euteleostomi</taxon>
        <taxon>Actinopterygii</taxon>
        <taxon>Neopterygii</taxon>
        <taxon>Teleostei</taxon>
        <taxon>Neoteleostei</taxon>
        <taxon>Acanthomorphata</taxon>
        <taxon>Ovalentaria</taxon>
        <taxon>Atherinomorphae</taxon>
        <taxon>Beloniformes</taxon>
        <taxon>Adrianichthyidae</taxon>
        <taxon>Oryziinae</taxon>
        <taxon>Oryzias</taxon>
    </lineage>
</organism>
<evidence type="ECO:0000313" key="26">
    <source>
        <dbReference type="Ensembl" id="ENSOMEP00000011205.1"/>
    </source>
</evidence>
<name>A0A3B3C045_ORYME</name>
<evidence type="ECO:0000256" key="22">
    <source>
        <dbReference type="SAM" id="MobiDB-lite"/>
    </source>
</evidence>
<dbReference type="CDD" id="cd00033">
    <property type="entry name" value="CCP"/>
    <property type="match status" value="2"/>
</dbReference>
<dbReference type="SMART" id="SM00032">
    <property type="entry name" value="CCP"/>
    <property type="match status" value="2"/>
</dbReference>
<evidence type="ECO:0000256" key="2">
    <source>
        <dbReference type="ARBA" id="ARBA00004613"/>
    </source>
</evidence>
<keyword evidence="16" id="KW-0472">Membrane</keyword>
<dbReference type="PROSITE" id="PS01209">
    <property type="entry name" value="LDLRA_1"/>
    <property type="match status" value="1"/>
</dbReference>
<dbReference type="InterPro" id="IPR000436">
    <property type="entry name" value="Sushi_SCR_CCP_dom"/>
</dbReference>
<dbReference type="PANTHER" id="PTHR45742:SF4">
    <property type="entry name" value="COMPLEMENT COMPONENT C6"/>
    <property type="match status" value="1"/>
</dbReference>
<dbReference type="Ensembl" id="ENSOMET00000018233.1">
    <property type="protein sequence ID" value="ENSOMEP00000011205.1"/>
    <property type="gene ID" value="ENSOMEG00000012513.1"/>
</dbReference>
<keyword evidence="7" id="KW-1052">Target cell membrane</keyword>
<evidence type="ECO:0000256" key="23">
    <source>
        <dbReference type="SAM" id="SignalP"/>
    </source>
</evidence>
<feature type="domain" description="Sushi" evidence="24">
    <location>
        <begin position="699"/>
        <end position="762"/>
    </location>
</feature>
<dbReference type="PROSITE" id="PS51412">
    <property type="entry name" value="MACPF_2"/>
    <property type="match status" value="1"/>
</dbReference>
<keyword evidence="10 23" id="KW-0732">Signal</keyword>
<keyword evidence="13" id="KW-0391">Immunity</keyword>
<dbReference type="GO" id="GO:0045087">
    <property type="term" value="P:innate immune response"/>
    <property type="evidence" value="ECO:0007669"/>
    <property type="project" value="UniProtKB-KW"/>
</dbReference>
<dbReference type="Gene3D" id="2.10.70.10">
    <property type="entry name" value="Complement Module, domain 1"/>
    <property type="match status" value="2"/>
</dbReference>
<dbReference type="SUPFAM" id="SSF82895">
    <property type="entry name" value="TSP-1 type 1 repeat"/>
    <property type="match status" value="3"/>
</dbReference>
<feature type="compositionally biased region" description="Basic and acidic residues" evidence="22">
    <location>
        <begin position="914"/>
        <end position="923"/>
    </location>
</feature>
<feature type="domain" description="MACPF" evidence="25">
    <location>
        <begin position="176"/>
        <end position="520"/>
    </location>
</feature>
<evidence type="ECO:0000256" key="14">
    <source>
        <dbReference type="ARBA" id="ARBA00022875"/>
    </source>
</evidence>
<evidence type="ECO:0000256" key="7">
    <source>
        <dbReference type="ARBA" id="ARBA00022537"/>
    </source>
</evidence>
<evidence type="ECO:0000256" key="8">
    <source>
        <dbReference type="ARBA" id="ARBA00022588"/>
    </source>
</evidence>
<dbReference type="SMART" id="SM00209">
    <property type="entry name" value="TSP1"/>
    <property type="match status" value="3"/>
</dbReference>
<dbReference type="InterPro" id="IPR048828">
    <property type="entry name" value="C6_KAZAL"/>
</dbReference>
<keyword evidence="14" id="KW-0180">Complement pathway</keyword>
<dbReference type="InterPro" id="IPR048831">
    <property type="entry name" value="C8A_B_C6_EGF-like"/>
</dbReference>
<protein>
    <submittedName>
        <fullName evidence="26">Complement component 6, duplicate 2</fullName>
    </submittedName>
</protein>
<dbReference type="InterPro" id="IPR035976">
    <property type="entry name" value="Sushi/SCR/CCP_sf"/>
</dbReference>
<comment type="caution">
    <text evidence="21">Lacks conserved residue(s) required for the propagation of feature annotation.</text>
</comment>
<dbReference type="CDD" id="cd00112">
    <property type="entry name" value="LDLa"/>
    <property type="match status" value="1"/>
</dbReference>
<feature type="disulfide bond" evidence="21">
    <location>
        <begin position="701"/>
        <end position="744"/>
    </location>
</feature>
<accession>A0A3B3C045</accession>
<keyword evidence="11" id="KW-0677">Repeat</keyword>
<evidence type="ECO:0000259" key="24">
    <source>
        <dbReference type="PROSITE" id="PS50923"/>
    </source>
</evidence>
<feature type="domain" description="Sushi" evidence="24">
    <location>
        <begin position="639"/>
        <end position="698"/>
    </location>
</feature>
<dbReference type="InterPro" id="IPR036383">
    <property type="entry name" value="TSP1_rpt_sf"/>
</dbReference>
<evidence type="ECO:0000256" key="6">
    <source>
        <dbReference type="ARBA" id="ARBA00022536"/>
    </source>
</evidence>
<dbReference type="PRINTS" id="PR00764">
    <property type="entry name" value="COMPLEMENTC9"/>
</dbReference>
<evidence type="ECO:0000256" key="20">
    <source>
        <dbReference type="PROSITE-ProRule" id="PRU00124"/>
    </source>
</evidence>
<evidence type="ECO:0000256" key="16">
    <source>
        <dbReference type="ARBA" id="ARBA00023136"/>
    </source>
</evidence>
<dbReference type="PROSITE" id="PS50923">
    <property type="entry name" value="SUSHI"/>
    <property type="match status" value="2"/>
</dbReference>
<dbReference type="InterPro" id="IPR002172">
    <property type="entry name" value="LDrepeatLR_classA_rpt"/>
</dbReference>
<evidence type="ECO:0000256" key="9">
    <source>
        <dbReference type="ARBA" id="ARBA00022692"/>
    </source>
</evidence>
<keyword evidence="21" id="KW-0768">Sushi</keyword>
<evidence type="ECO:0000256" key="3">
    <source>
        <dbReference type="ARBA" id="ARBA00009214"/>
    </source>
</evidence>
<dbReference type="SMART" id="SM00192">
    <property type="entry name" value="LDLa"/>
    <property type="match status" value="1"/>
</dbReference>
<reference evidence="26" key="2">
    <citation type="submission" date="2025-09" db="UniProtKB">
        <authorList>
            <consortium name="Ensembl"/>
        </authorList>
    </citation>
    <scope>IDENTIFICATION</scope>
</reference>
<dbReference type="InterPro" id="IPR001862">
    <property type="entry name" value="MAC_perforin"/>
</dbReference>
<dbReference type="Pfam" id="PF01823">
    <property type="entry name" value="MACPF"/>
    <property type="match status" value="1"/>
</dbReference>
<dbReference type="Pfam" id="PF21288">
    <property type="entry name" value="Kazal_C6"/>
    <property type="match status" value="1"/>
</dbReference>
<feature type="disulfide bond" evidence="21">
    <location>
        <begin position="669"/>
        <end position="696"/>
    </location>
</feature>
<evidence type="ECO:0000313" key="27">
    <source>
        <dbReference type="Proteomes" id="UP000261560"/>
    </source>
</evidence>
<dbReference type="Pfam" id="PF21195">
    <property type="entry name" value="EGF_C8A_B_C6"/>
    <property type="match status" value="1"/>
</dbReference>
<dbReference type="GO" id="GO:0005579">
    <property type="term" value="C:membrane attack complex"/>
    <property type="evidence" value="ECO:0007669"/>
    <property type="project" value="UniProtKB-KW"/>
</dbReference>
<dbReference type="PaxDb" id="30732-ENSOMEP00000011205"/>
<dbReference type="STRING" id="30732.ENSOMEP00000011205"/>
<keyword evidence="9" id="KW-0812">Transmembrane</keyword>
<dbReference type="Proteomes" id="UP000261560">
    <property type="component" value="Unplaced"/>
</dbReference>
<keyword evidence="6" id="KW-0245">EGF-like domain</keyword>
<evidence type="ECO:0000256" key="1">
    <source>
        <dbReference type="ARBA" id="ARBA00004276"/>
    </source>
</evidence>
<dbReference type="PROSITE" id="PS51257">
    <property type="entry name" value="PROKAR_LIPOPROTEIN"/>
    <property type="match status" value="1"/>
</dbReference>
<dbReference type="InterPro" id="IPR000884">
    <property type="entry name" value="TSP1_rpt"/>
</dbReference>
<dbReference type="SUPFAM" id="SSF57424">
    <property type="entry name" value="LDL receptor-like module"/>
    <property type="match status" value="1"/>
</dbReference>
<dbReference type="Gene3D" id="2.20.100.10">
    <property type="entry name" value="Thrombospondin type-1 (TSP1) repeat"/>
    <property type="match status" value="3"/>
</dbReference>
<keyword evidence="12" id="KW-0204">Cytolysis</keyword>
<dbReference type="GO" id="GO:0044218">
    <property type="term" value="C:other organism cell membrane"/>
    <property type="evidence" value="ECO:0007669"/>
    <property type="project" value="UniProtKB-KW"/>
</dbReference>
<evidence type="ECO:0000256" key="12">
    <source>
        <dbReference type="ARBA" id="ARBA00022852"/>
    </source>
</evidence>
<keyword evidence="17 21" id="KW-1015">Disulfide bond</keyword>
<evidence type="ECO:0000256" key="4">
    <source>
        <dbReference type="ARBA" id="ARBA00022452"/>
    </source>
</evidence>
<dbReference type="SMART" id="SM00457">
    <property type="entry name" value="MACPF"/>
    <property type="match status" value="1"/>
</dbReference>
<feature type="signal peptide" evidence="23">
    <location>
        <begin position="1"/>
        <end position="21"/>
    </location>
</feature>
<evidence type="ECO:0000256" key="11">
    <source>
        <dbReference type="ARBA" id="ARBA00022737"/>
    </source>
</evidence>
<keyword evidence="15" id="KW-0473">Membrane attack complex</keyword>
<dbReference type="Gene3D" id="4.10.400.10">
    <property type="entry name" value="Low-density Lipoprotein Receptor"/>
    <property type="match status" value="1"/>
</dbReference>
<evidence type="ECO:0000256" key="21">
    <source>
        <dbReference type="PROSITE-ProRule" id="PRU00302"/>
    </source>
</evidence>
<dbReference type="PANTHER" id="PTHR45742">
    <property type="entry name" value="COMPLEMENT COMPONENT C6"/>
    <property type="match status" value="1"/>
</dbReference>
<dbReference type="Pfam" id="PF00090">
    <property type="entry name" value="TSP_1"/>
    <property type="match status" value="3"/>
</dbReference>
<dbReference type="InterPro" id="IPR023415">
    <property type="entry name" value="LDLR_class-A_CS"/>
</dbReference>
<dbReference type="PROSITE" id="PS50092">
    <property type="entry name" value="TSP1"/>
    <property type="match status" value="3"/>
</dbReference>
<keyword evidence="18" id="KW-0325">Glycoprotein</keyword>
<sequence length="1256" mass="141536">MSPSRRLVLLQLLSCFSASLACFCDRYPWTSWSACTRTCNHGLQNRRRQIFYEDYYWQNSCHQLCDIQDVKACNEQPCHINCVLTDYSPWSPCSSCAKKQFRTRSVETPSQFGGMQCSEELSEERPCYPLKECKLPDIDCKENFKCDNGRCINSTLTCNKQNDCGDNSDERDCGVFSTVCPTERQPAPGVDLVGNGFDVLAEEPRGAVLDNMFMGGNCIIKRPQSTTLYHRVPYNFESFDIKVGVVEDFSTEPQPLHSESVSIKRTSSSSSFRGESDILFLLLFLGRGSRSNIQSNKEAFEASKKKDSSFFRVHQVLPVSKFKVKQPQDVILSQTFLQFLNDLPLEYNYPQYRDIFIRFGTHYYSSGSLGGHYDMLYQYSRQELKTSGETEEHIQGCLFRETTWTVILYSEHSSATRCRNNRMTEKYSGSYIQSSEKSFSMVKGGRTREAAALAWERQGPAPDRTSYKNWAKSVLHNPAVVDYKLRPLIVLVRGVPCAATKRRHLRRALLQYLQEFDTCKCAPCPNNARPVLSGTECKCVCQTGTFGTNCEKRAPDFTSEAVDGYWSCWGSWSSCGVTMKRNRIRHCDNPSPIKGGEPCQGPDKQEETCHISLFEKQDSCDNDDDFTVGWRDELPPGVRGCLRPHRPPNSFLRKAKPYYDVGEDEEFRCFTGFELEGFQFINCRSDGSWSPPSGRCYRNYCDPPQVPDTMTLFPISEAYKVGDSVGLNCNEPSLMPIPQGFYKCTSSLTWEPSVPADLRCTDEVPVGPSGPCGPGQKQKGSGCACDDRESCLSEPEALCVLNVDLSVNVSMSLCSFHAGRCHGDPIFFVSEGACDPDDSSKLELAKFRAQMSSKSSIHTPCGLDTCYDWETCSATKQCSCKKPQTNEALKWQKERLLELVKKFPLITVHLDRRVQKHKEKQEETPGAAAADRQDNPGYIQDAELFTLAEGILASSDVAVSTHLTTVGRIVSCDAEEKAAHLSEAGKQEEEEEASSFQCPTEAAVILEGWQKTWEQPSSANYQGIPPQDVRWLKENEDYGLYKAAAAHKTKSGEIVKRKLQKDKMEFNPPPVPTYLGGSIPNMFSFFTAPVFFSRPVGILHAKIRCPNTNCPAPPNTFLIRKGYSSSARQVCGLKSFYTLLSERLLCTYCERVRNAGEKAGDVSRDQDPQQQYTWLASSPWILMNLAPAVQHMFPAILCGKRSIDRSPVTLLHDRINSVSMSKVQRLIQQGHDEWHMRDGRNPVHRRHKADPEKDLR</sequence>
<keyword evidence="27" id="KW-1185">Reference proteome</keyword>
<evidence type="ECO:0000256" key="17">
    <source>
        <dbReference type="ARBA" id="ARBA00023157"/>
    </source>
</evidence>
<dbReference type="Gene3D" id="3.30.60.30">
    <property type="match status" value="1"/>
</dbReference>